<evidence type="ECO:0000256" key="1">
    <source>
        <dbReference type="SAM" id="SignalP"/>
    </source>
</evidence>
<feature type="signal peptide" evidence="1">
    <location>
        <begin position="1"/>
        <end position="20"/>
    </location>
</feature>
<sequence>MNRNFIFVFILLTTLSIVNAIPFNKRKADFEACYTVVYPEPGVDVTITPDPPVAKTPEHFTISGILKHDITADKTVVDIDFFDGLKFVSIIPPYIKKFTESVKAGVKFSIDVDNVPTPNEFPSYYAIYVSVGENPDKDGKLQDIFGCSVAEFSS</sequence>
<accession>A0A1D1XFX5</accession>
<reference evidence="2" key="1">
    <citation type="submission" date="2015-07" db="EMBL/GenBank/DDBJ databases">
        <title>Transcriptome Assembly of Anthurium amnicola.</title>
        <authorList>
            <person name="Suzuki J."/>
        </authorList>
    </citation>
    <scope>NUCLEOTIDE SEQUENCE</scope>
</reference>
<feature type="chain" id="PRO_5008899445" evidence="1">
    <location>
        <begin position="21"/>
        <end position="154"/>
    </location>
</feature>
<evidence type="ECO:0000313" key="2">
    <source>
        <dbReference type="EMBL" id="JAT41266.1"/>
    </source>
</evidence>
<dbReference type="AlphaFoldDB" id="A0A1D1XFX5"/>
<dbReference type="EMBL" id="GDJX01026670">
    <property type="protein sequence ID" value="JAT41266.1"/>
    <property type="molecule type" value="Transcribed_RNA"/>
</dbReference>
<name>A0A1D1XFX5_9ARAE</name>
<gene>
    <name evidence="2" type="primary">SUL2_1</name>
    <name evidence="2" type="ORF">g.142049</name>
</gene>
<organism evidence="2">
    <name type="scientific">Anthurium amnicola</name>
    <dbReference type="NCBI Taxonomy" id="1678845"/>
    <lineage>
        <taxon>Eukaryota</taxon>
        <taxon>Viridiplantae</taxon>
        <taxon>Streptophyta</taxon>
        <taxon>Embryophyta</taxon>
        <taxon>Tracheophyta</taxon>
        <taxon>Spermatophyta</taxon>
        <taxon>Magnoliopsida</taxon>
        <taxon>Liliopsida</taxon>
        <taxon>Araceae</taxon>
        <taxon>Pothoideae</taxon>
        <taxon>Potheae</taxon>
        <taxon>Anthurium</taxon>
    </lineage>
</organism>
<protein>
    <submittedName>
        <fullName evidence="2">Sulfate permease 2</fullName>
    </submittedName>
</protein>
<proteinExistence type="predicted"/>
<keyword evidence="1" id="KW-0732">Signal</keyword>